<dbReference type="OrthoDB" id="9805999at2"/>
<evidence type="ECO:0000256" key="3">
    <source>
        <dbReference type="ARBA" id="ARBA00022475"/>
    </source>
</evidence>
<comment type="subcellular location">
    <subcellularLocation>
        <location evidence="1 8">Cell membrane</location>
        <topology evidence="1 8">Multi-pass membrane protein</topology>
    </subcellularLocation>
</comment>
<dbReference type="PANTHER" id="PTHR30614">
    <property type="entry name" value="MEMBRANE COMPONENT OF AMINO ACID ABC TRANSPORTER"/>
    <property type="match status" value="1"/>
</dbReference>
<comment type="similarity">
    <text evidence="8">Belongs to the binding-protein-dependent transport system permease family.</text>
</comment>
<keyword evidence="3" id="KW-1003">Cell membrane</keyword>
<dbReference type="AlphaFoldDB" id="A0A0P9EIU8"/>
<dbReference type="STRING" id="471514.AN477_15695"/>
<keyword evidence="5" id="KW-0029">Amino-acid transport</keyword>
<dbReference type="Proteomes" id="UP000050482">
    <property type="component" value="Unassembled WGS sequence"/>
</dbReference>
<dbReference type="GO" id="GO:0043190">
    <property type="term" value="C:ATP-binding cassette (ABC) transporter complex"/>
    <property type="evidence" value="ECO:0007669"/>
    <property type="project" value="InterPro"/>
</dbReference>
<gene>
    <name evidence="10" type="ORF">AN477_15695</name>
</gene>
<evidence type="ECO:0000256" key="8">
    <source>
        <dbReference type="RuleBase" id="RU363032"/>
    </source>
</evidence>
<dbReference type="CDD" id="cd06261">
    <property type="entry name" value="TM_PBP2"/>
    <property type="match status" value="1"/>
</dbReference>
<dbReference type="Pfam" id="PF00528">
    <property type="entry name" value="BPD_transp_1"/>
    <property type="match status" value="1"/>
</dbReference>
<evidence type="ECO:0000313" key="11">
    <source>
        <dbReference type="Proteomes" id="UP000050482"/>
    </source>
</evidence>
<feature type="transmembrane region" description="Helical" evidence="8">
    <location>
        <begin position="56"/>
        <end position="77"/>
    </location>
</feature>
<keyword evidence="6 8" id="KW-1133">Transmembrane helix</keyword>
<keyword evidence="11" id="KW-1185">Reference proteome</keyword>
<reference evidence="10 11" key="1">
    <citation type="submission" date="2015-09" db="EMBL/GenBank/DDBJ databases">
        <title>Draft genome sequence of Alicyclobacillus ferrooxydans DSM 22381.</title>
        <authorList>
            <person name="Hemp J."/>
        </authorList>
    </citation>
    <scope>NUCLEOTIDE SEQUENCE [LARGE SCALE GENOMIC DNA]</scope>
    <source>
        <strain evidence="10 11">TC-34</strain>
    </source>
</reference>
<evidence type="ECO:0000256" key="2">
    <source>
        <dbReference type="ARBA" id="ARBA00022448"/>
    </source>
</evidence>
<dbReference type="SUPFAM" id="SSF161098">
    <property type="entry name" value="MetI-like"/>
    <property type="match status" value="1"/>
</dbReference>
<dbReference type="RefSeq" id="WP_054970107.1">
    <property type="nucleotide sequence ID" value="NZ_LJCO01000069.1"/>
</dbReference>
<dbReference type="FunFam" id="1.10.3720.10:FF:000033">
    <property type="entry name" value="Polar amino acid ABC transporter permease"/>
    <property type="match status" value="1"/>
</dbReference>
<dbReference type="PATRIC" id="fig|471514.4.peg.4823"/>
<name>A0A0P9EIU8_9BACL</name>
<feature type="domain" description="ABC transmembrane type-1" evidence="9">
    <location>
        <begin position="18"/>
        <end position="206"/>
    </location>
</feature>
<evidence type="ECO:0000256" key="4">
    <source>
        <dbReference type="ARBA" id="ARBA00022692"/>
    </source>
</evidence>
<organism evidence="10 11">
    <name type="scientific">Alicyclobacillus ferrooxydans</name>
    <dbReference type="NCBI Taxonomy" id="471514"/>
    <lineage>
        <taxon>Bacteria</taxon>
        <taxon>Bacillati</taxon>
        <taxon>Bacillota</taxon>
        <taxon>Bacilli</taxon>
        <taxon>Bacillales</taxon>
        <taxon>Alicyclobacillaceae</taxon>
        <taxon>Alicyclobacillus</taxon>
    </lineage>
</organism>
<evidence type="ECO:0000313" key="10">
    <source>
        <dbReference type="EMBL" id="KPV42784.1"/>
    </source>
</evidence>
<keyword evidence="4 8" id="KW-0812">Transmembrane</keyword>
<dbReference type="GO" id="GO:0006865">
    <property type="term" value="P:amino acid transport"/>
    <property type="evidence" value="ECO:0007669"/>
    <property type="project" value="UniProtKB-KW"/>
</dbReference>
<dbReference type="PROSITE" id="PS50928">
    <property type="entry name" value="ABC_TM1"/>
    <property type="match status" value="1"/>
</dbReference>
<dbReference type="NCBIfam" id="TIGR01726">
    <property type="entry name" value="HEQRo_perm_3TM"/>
    <property type="match status" value="1"/>
</dbReference>
<comment type="caution">
    <text evidence="10">The sequence shown here is derived from an EMBL/GenBank/DDBJ whole genome shotgun (WGS) entry which is preliminary data.</text>
</comment>
<sequence length="217" mass="24060">MQFVNYAIEYLPLLLRGALVTLELTALGVLFGLVLGVIAALGRISHFWLFNVPARLYTWIIRGTPLLVQILIIYVGLPSLGITLPPFPAAVIALSINSGAYITEIIRAGIQSIDVGQMEASLSLGMTYGKAMRRIIFPQAYRRLLPPLVNEFVALLKDSSLVSVISMEELLRRGQEIYTANFKQMQTLILVGILYLIMTSIFVLVANRLEKRLAVRG</sequence>
<dbReference type="InterPro" id="IPR010065">
    <property type="entry name" value="AA_ABC_transptr_permease_3TM"/>
</dbReference>
<evidence type="ECO:0000259" key="9">
    <source>
        <dbReference type="PROSITE" id="PS50928"/>
    </source>
</evidence>
<dbReference type="InterPro" id="IPR000515">
    <property type="entry name" value="MetI-like"/>
</dbReference>
<evidence type="ECO:0000256" key="6">
    <source>
        <dbReference type="ARBA" id="ARBA00022989"/>
    </source>
</evidence>
<dbReference type="PANTHER" id="PTHR30614:SF0">
    <property type="entry name" value="L-CYSTINE TRANSPORT SYSTEM PERMEASE PROTEIN TCYL"/>
    <property type="match status" value="1"/>
</dbReference>
<evidence type="ECO:0000256" key="1">
    <source>
        <dbReference type="ARBA" id="ARBA00004651"/>
    </source>
</evidence>
<dbReference type="InterPro" id="IPR043429">
    <property type="entry name" value="ArtM/GltK/GlnP/TcyL/YhdX-like"/>
</dbReference>
<protein>
    <submittedName>
        <fullName evidence="10">ABC transporter permease</fullName>
    </submittedName>
</protein>
<proteinExistence type="inferred from homology"/>
<feature type="transmembrane region" description="Helical" evidence="8">
    <location>
        <begin position="20"/>
        <end position="44"/>
    </location>
</feature>
<dbReference type="InterPro" id="IPR035906">
    <property type="entry name" value="MetI-like_sf"/>
</dbReference>
<evidence type="ECO:0000256" key="7">
    <source>
        <dbReference type="ARBA" id="ARBA00023136"/>
    </source>
</evidence>
<keyword evidence="7 8" id="KW-0472">Membrane</keyword>
<evidence type="ECO:0000256" key="5">
    <source>
        <dbReference type="ARBA" id="ARBA00022970"/>
    </source>
</evidence>
<dbReference type="Gene3D" id="1.10.3720.10">
    <property type="entry name" value="MetI-like"/>
    <property type="match status" value="1"/>
</dbReference>
<accession>A0A0P9EIU8</accession>
<dbReference type="EMBL" id="LJCO01000069">
    <property type="protein sequence ID" value="KPV42784.1"/>
    <property type="molecule type" value="Genomic_DNA"/>
</dbReference>
<keyword evidence="2 8" id="KW-0813">Transport</keyword>
<dbReference type="GO" id="GO:0022857">
    <property type="term" value="F:transmembrane transporter activity"/>
    <property type="evidence" value="ECO:0007669"/>
    <property type="project" value="InterPro"/>
</dbReference>
<feature type="transmembrane region" description="Helical" evidence="8">
    <location>
        <begin position="188"/>
        <end position="206"/>
    </location>
</feature>